<accession>A0A644YWJ8</accession>
<gene>
    <name evidence="1" type="ORF">SDC9_79244</name>
</gene>
<reference evidence="1" key="1">
    <citation type="submission" date="2019-08" db="EMBL/GenBank/DDBJ databases">
        <authorList>
            <person name="Kucharzyk K."/>
            <person name="Murdoch R.W."/>
            <person name="Higgins S."/>
            <person name="Loffler F."/>
        </authorList>
    </citation>
    <scope>NUCLEOTIDE SEQUENCE</scope>
</reference>
<proteinExistence type="predicted"/>
<organism evidence="1">
    <name type="scientific">bioreactor metagenome</name>
    <dbReference type="NCBI Taxonomy" id="1076179"/>
    <lineage>
        <taxon>unclassified sequences</taxon>
        <taxon>metagenomes</taxon>
        <taxon>ecological metagenomes</taxon>
    </lineage>
</organism>
<comment type="caution">
    <text evidence="1">The sequence shown here is derived from an EMBL/GenBank/DDBJ whole genome shotgun (WGS) entry which is preliminary data.</text>
</comment>
<sequence>MYAILAGNLNLFLNIPLPSRELLIFLPFKFMLLLELIASIGDILDAFTAGKYTPIIIDKNPTTKAGVIPAIGI</sequence>
<name>A0A644YWJ8_9ZZZZ</name>
<evidence type="ECO:0000313" key="1">
    <source>
        <dbReference type="EMBL" id="MPM32679.1"/>
    </source>
</evidence>
<dbReference type="EMBL" id="VSSQ01006435">
    <property type="protein sequence ID" value="MPM32679.1"/>
    <property type="molecule type" value="Genomic_DNA"/>
</dbReference>
<protein>
    <submittedName>
        <fullName evidence="1">Uncharacterized protein</fullName>
    </submittedName>
</protein>
<dbReference type="AlphaFoldDB" id="A0A644YWJ8"/>